<dbReference type="Proteomes" id="UP000578449">
    <property type="component" value="Unassembled WGS sequence"/>
</dbReference>
<sequence length="69" mass="7819">MLTKPPGWLFMTAAVTATCVILYWASVPYWYDIEMTLFAIFVVGPLVIIWFIRIVVADLKGAPSLVERL</sequence>
<comment type="caution">
    <text evidence="2">The sequence shown here is derived from an EMBL/GenBank/DDBJ whole genome shotgun (WGS) entry which is preliminary data.</text>
</comment>
<proteinExistence type="predicted"/>
<reference evidence="2 3" key="1">
    <citation type="submission" date="2020-08" db="EMBL/GenBank/DDBJ databases">
        <title>Genomic Encyclopedia of Type Strains, Phase IV (KMG-IV): sequencing the most valuable type-strain genomes for metagenomic binning, comparative biology and taxonomic classification.</title>
        <authorList>
            <person name="Goeker M."/>
        </authorList>
    </citation>
    <scope>NUCLEOTIDE SEQUENCE [LARGE SCALE GENOMIC DNA]</scope>
    <source>
        <strain evidence="2 3">DSM 45615</strain>
    </source>
</reference>
<feature type="transmembrane region" description="Helical" evidence="1">
    <location>
        <begin position="7"/>
        <end position="25"/>
    </location>
</feature>
<dbReference type="RefSeq" id="WP_185055467.1">
    <property type="nucleotide sequence ID" value="NZ_BAABIX010000025.1"/>
</dbReference>
<keyword evidence="1" id="KW-0472">Membrane</keyword>
<dbReference type="AlphaFoldDB" id="A0A840PHI6"/>
<feature type="transmembrane region" description="Helical" evidence="1">
    <location>
        <begin position="37"/>
        <end position="56"/>
    </location>
</feature>
<protein>
    <submittedName>
        <fullName evidence="2">Uncharacterized protein HemY</fullName>
    </submittedName>
</protein>
<evidence type="ECO:0000313" key="2">
    <source>
        <dbReference type="EMBL" id="MBB5138602.1"/>
    </source>
</evidence>
<organism evidence="2 3">
    <name type="scientific">Thermocatellispora tengchongensis</name>
    <dbReference type="NCBI Taxonomy" id="1073253"/>
    <lineage>
        <taxon>Bacteria</taxon>
        <taxon>Bacillati</taxon>
        <taxon>Actinomycetota</taxon>
        <taxon>Actinomycetes</taxon>
        <taxon>Streptosporangiales</taxon>
        <taxon>Streptosporangiaceae</taxon>
        <taxon>Thermocatellispora</taxon>
    </lineage>
</organism>
<name>A0A840PHI6_9ACTN</name>
<evidence type="ECO:0000256" key="1">
    <source>
        <dbReference type="SAM" id="Phobius"/>
    </source>
</evidence>
<keyword evidence="3" id="KW-1185">Reference proteome</keyword>
<accession>A0A840PHI6</accession>
<gene>
    <name evidence="2" type="ORF">HNP84_008356</name>
</gene>
<dbReference type="EMBL" id="JACHGN010000024">
    <property type="protein sequence ID" value="MBB5138602.1"/>
    <property type="molecule type" value="Genomic_DNA"/>
</dbReference>
<evidence type="ECO:0000313" key="3">
    <source>
        <dbReference type="Proteomes" id="UP000578449"/>
    </source>
</evidence>
<keyword evidence="1" id="KW-0812">Transmembrane</keyword>
<keyword evidence="1" id="KW-1133">Transmembrane helix</keyword>